<dbReference type="NCBIfam" id="TIGR01614">
    <property type="entry name" value="PME_inhib"/>
    <property type="match status" value="1"/>
</dbReference>
<dbReference type="InterPro" id="IPR034086">
    <property type="entry name" value="PMEI_plant"/>
</dbReference>
<evidence type="ECO:0000256" key="3">
    <source>
        <dbReference type="ARBA" id="ARBA00038471"/>
    </source>
</evidence>
<evidence type="ECO:0000259" key="4">
    <source>
        <dbReference type="Pfam" id="PF04043"/>
    </source>
</evidence>
<dbReference type="EMBL" id="JAGKQM010000016">
    <property type="protein sequence ID" value="KAH0872906.1"/>
    <property type="molecule type" value="Genomic_DNA"/>
</dbReference>
<name>A0ABQ7YYA7_BRANA</name>
<gene>
    <name evidence="5" type="ORF">HID58_070268</name>
</gene>
<dbReference type="SUPFAM" id="SSF101148">
    <property type="entry name" value="Plant invertase/pectin methylesterase inhibitor"/>
    <property type="match status" value="1"/>
</dbReference>
<evidence type="ECO:0000256" key="1">
    <source>
        <dbReference type="ARBA" id="ARBA00022729"/>
    </source>
</evidence>
<keyword evidence="2" id="KW-1015">Disulfide bond</keyword>
<dbReference type="InterPro" id="IPR035513">
    <property type="entry name" value="Invertase/methylesterase_inhib"/>
</dbReference>
<dbReference type="Gene3D" id="1.20.140.40">
    <property type="entry name" value="Invertase/pectin methylesterase inhibitor family protein"/>
    <property type="match status" value="1"/>
</dbReference>
<feature type="domain" description="Pectinesterase inhibitor" evidence="4">
    <location>
        <begin position="162"/>
        <end position="279"/>
    </location>
</feature>
<keyword evidence="6" id="KW-1185">Reference proteome</keyword>
<evidence type="ECO:0000313" key="5">
    <source>
        <dbReference type="EMBL" id="KAH0872906.1"/>
    </source>
</evidence>
<dbReference type="CDD" id="cd15797">
    <property type="entry name" value="PMEI"/>
    <property type="match status" value="1"/>
</dbReference>
<comment type="caution">
    <text evidence="5">The sequence shown here is derived from an EMBL/GenBank/DDBJ whole genome shotgun (WGS) entry which is preliminary data.</text>
</comment>
<reference evidence="5 6" key="1">
    <citation type="submission" date="2021-05" db="EMBL/GenBank/DDBJ databases">
        <title>Genome Assembly of Synthetic Allotetraploid Brassica napus Reveals Homoeologous Exchanges between Subgenomes.</title>
        <authorList>
            <person name="Davis J.T."/>
        </authorList>
    </citation>
    <scope>NUCLEOTIDE SEQUENCE [LARGE SCALE GENOMIC DNA]</scope>
    <source>
        <strain evidence="6">cv. Da-Ae</strain>
        <tissue evidence="5">Seedling</tissue>
    </source>
</reference>
<organism evidence="5 6">
    <name type="scientific">Brassica napus</name>
    <name type="common">Rape</name>
    <dbReference type="NCBI Taxonomy" id="3708"/>
    <lineage>
        <taxon>Eukaryota</taxon>
        <taxon>Viridiplantae</taxon>
        <taxon>Streptophyta</taxon>
        <taxon>Embryophyta</taxon>
        <taxon>Tracheophyta</taxon>
        <taxon>Spermatophyta</taxon>
        <taxon>Magnoliopsida</taxon>
        <taxon>eudicotyledons</taxon>
        <taxon>Gunneridae</taxon>
        <taxon>Pentapetalae</taxon>
        <taxon>rosids</taxon>
        <taxon>malvids</taxon>
        <taxon>Brassicales</taxon>
        <taxon>Brassicaceae</taxon>
        <taxon>Brassiceae</taxon>
        <taxon>Brassica</taxon>
    </lineage>
</organism>
<dbReference type="Proteomes" id="UP000824890">
    <property type="component" value="Unassembled WGS sequence"/>
</dbReference>
<comment type="similarity">
    <text evidence="3">Belongs to the PMEI family.</text>
</comment>
<protein>
    <recommendedName>
        <fullName evidence="4">Pectinesterase inhibitor domain-containing protein</fullName>
    </recommendedName>
</protein>
<dbReference type="Pfam" id="PF04043">
    <property type="entry name" value="PMEI"/>
    <property type="match status" value="1"/>
</dbReference>
<evidence type="ECO:0000256" key="2">
    <source>
        <dbReference type="ARBA" id="ARBA00023157"/>
    </source>
</evidence>
<dbReference type="PANTHER" id="PTHR36710">
    <property type="entry name" value="PECTINESTERASE INHIBITOR-LIKE"/>
    <property type="match status" value="1"/>
</dbReference>
<sequence>MVSLPPTGLNEAALFSWILWYLWSARNKLAFEETWLSELEIVTLEVKEARAWQSAQHHNTAPITQPIVSKLSLSTPLLKETQCFVDAEWISATCMGGFGWIFKDLTSGSALIAEALAVKAVLLDAVSSGLTSMIKFLLVTLVVVLSGQISSYADKGLMIRECHNARVPTICMQCLESYRESVHADPVGIASIVIKCLDSNLNVLTKQCRNITKLLLEKEKDGDAIKIALEGCKKDLSEAMRKALSDAKKGLKTGDYDKAGQSIKHVLGFPLMCKYNLQTAEFDFTPFYSQINIYAQLSDAAMENH</sequence>
<dbReference type="InterPro" id="IPR052421">
    <property type="entry name" value="PCW_Enzyme_Inhibitor"/>
</dbReference>
<evidence type="ECO:0000313" key="6">
    <source>
        <dbReference type="Proteomes" id="UP000824890"/>
    </source>
</evidence>
<keyword evidence="1" id="KW-0732">Signal</keyword>
<proteinExistence type="inferred from homology"/>
<dbReference type="InterPro" id="IPR006501">
    <property type="entry name" value="Pectinesterase_inhib_dom"/>
</dbReference>
<accession>A0ABQ7YYA7</accession>
<dbReference type="PANTHER" id="PTHR36710:SF12">
    <property type="entry name" value="CELL WALL _ VACUOLAR INHIBITOR OF FRUCTOSIDASE 2-LIKE"/>
    <property type="match status" value="1"/>
</dbReference>